<dbReference type="EMBL" id="SUPK01000002">
    <property type="protein sequence ID" value="TJY43438.1"/>
    <property type="molecule type" value="Genomic_DNA"/>
</dbReference>
<organism evidence="1 2">
    <name type="scientific">Cohnella pontilimi</name>
    <dbReference type="NCBI Taxonomy" id="2564100"/>
    <lineage>
        <taxon>Bacteria</taxon>
        <taxon>Bacillati</taxon>
        <taxon>Bacillota</taxon>
        <taxon>Bacilli</taxon>
        <taxon>Bacillales</taxon>
        <taxon>Paenibacillaceae</taxon>
        <taxon>Cohnella</taxon>
    </lineage>
</organism>
<name>A0A4U0FF35_9BACL</name>
<evidence type="ECO:0000313" key="1">
    <source>
        <dbReference type="EMBL" id="TJY43438.1"/>
    </source>
</evidence>
<keyword evidence="2" id="KW-1185">Reference proteome</keyword>
<accession>A0A4U0FF35</accession>
<dbReference type="OrthoDB" id="2662826at2"/>
<dbReference type="AlphaFoldDB" id="A0A4U0FF35"/>
<evidence type="ECO:0000313" key="2">
    <source>
        <dbReference type="Proteomes" id="UP000309673"/>
    </source>
</evidence>
<dbReference type="Proteomes" id="UP000309673">
    <property type="component" value="Unassembled WGS sequence"/>
</dbReference>
<gene>
    <name evidence="1" type="ORF">E5161_06020</name>
</gene>
<dbReference type="RefSeq" id="WP_136776801.1">
    <property type="nucleotide sequence ID" value="NZ_SUPK01000002.1"/>
</dbReference>
<protein>
    <submittedName>
        <fullName evidence="1">Uncharacterized protein</fullName>
    </submittedName>
</protein>
<reference evidence="1 2" key="1">
    <citation type="submission" date="2019-04" db="EMBL/GenBank/DDBJ databases">
        <title>Cohnella sp. nov., isolated from soil.</title>
        <authorList>
            <person name="Kim W."/>
        </authorList>
    </citation>
    <scope>NUCLEOTIDE SEQUENCE [LARGE SCALE GENOMIC DNA]</scope>
    <source>
        <strain evidence="1 2">CAU 1483</strain>
    </source>
</reference>
<comment type="caution">
    <text evidence="1">The sequence shown here is derived from an EMBL/GenBank/DDBJ whole genome shotgun (WGS) entry which is preliminary data.</text>
</comment>
<proteinExistence type="predicted"/>
<sequence>MVQDVILFGNRAVRLDNRTHKPESRKRLNDRVRELAYDLEFRRRWKQVKTIELWSDAAIFHLPDGTKWYLNIS</sequence>